<dbReference type="EMBL" id="RPFW01000010">
    <property type="protein sequence ID" value="TVZ00068.1"/>
    <property type="molecule type" value="Genomic_DNA"/>
</dbReference>
<gene>
    <name evidence="1" type="ORF">EAS64_39020</name>
</gene>
<dbReference type="RefSeq" id="WP_145861618.1">
    <property type="nucleotide sequence ID" value="NZ_RPFW01000010.1"/>
</dbReference>
<keyword evidence="2" id="KW-1185">Reference proteome</keyword>
<evidence type="ECO:0000313" key="2">
    <source>
        <dbReference type="Proteomes" id="UP000460272"/>
    </source>
</evidence>
<comment type="caution">
    <text evidence="1">The sequence shown here is derived from an EMBL/GenBank/DDBJ whole genome shotgun (WGS) entry which is preliminary data.</text>
</comment>
<proteinExistence type="predicted"/>
<protein>
    <submittedName>
        <fullName evidence="1">Uncharacterized protein</fullName>
    </submittedName>
</protein>
<reference evidence="1 2" key="1">
    <citation type="submission" date="2018-11" db="EMBL/GenBank/DDBJ databases">
        <title>Trebonia kvetii gen.nov., sp.nov., a novel acidophilic actinobacterium, and proposal of the new actinobacterial family Treboniaceae fam. nov.</title>
        <authorList>
            <person name="Rapoport D."/>
            <person name="Sagova-Mareckova M."/>
            <person name="Sedlacek I."/>
            <person name="Provaznik J."/>
            <person name="Kralova S."/>
            <person name="Pavlinic D."/>
            <person name="Benes V."/>
            <person name="Kopecky J."/>
        </authorList>
    </citation>
    <scope>NUCLEOTIDE SEQUENCE [LARGE SCALE GENOMIC DNA]</scope>
    <source>
        <strain evidence="1 2">15Tr583</strain>
    </source>
</reference>
<dbReference type="AlphaFoldDB" id="A0A6P2BMA9"/>
<organism evidence="1 2">
    <name type="scientific">Trebonia kvetii</name>
    <dbReference type="NCBI Taxonomy" id="2480626"/>
    <lineage>
        <taxon>Bacteria</taxon>
        <taxon>Bacillati</taxon>
        <taxon>Actinomycetota</taxon>
        <taxon>Actinomycetes</taxon>
        <taxon>Streptosporangiales</taxon>
        <taxon>Treboniaceae</taxon>
        <taxon>Trebonia</taxon>
    </lineage>
</organism>
<dbReference type="Proteomes" id="UP000460272">
    <property type="component" value="Unassembled WGS sequence"/>
</dbReference>
<accession>A0A6P2BMA9</accession>
<evidence type="ECO:0000313" key="1">
    <source>
        <dbReference type="EMBL" id="TVZ00068.1"/>
    </source>
</evidence>
<name>A0A6P2BMA9_9ACTN</name>
<sequence>MAGITMFDTAQNDQFPAGAAAYAAYVDGGLGDQPNYAYIVSTFPKAQHLSIALFAANNADCLDVEPGAAVPSDIPGWHARQVAGGIKRPVIYASASTMNDEILPVLSQAGIARAKTRLWSAHYGLGEHICGPRSCGQLSIDADGTQWTSTAMGLNLDQSLLLDTFFTTTAKDPTVTEAELQSGQLNTGHGVFTVIAVPPGTAHQVAFAIDNHAQNVPVARLRVAFYDTQWHVHPDVILDGSKGLAVLAFPNPAKTGVVSVRRNDAGKAAVGYVVY</sequence>